<dbReference type="GO" id="GO:0003677">
    <property type="term" value="F:DNA binding"/>
    <property type="evidence" value="ECO:0007669"/>
    <property type="project" value="UniProtKB-KW"/>
</dbReference>
<comment type="caution">
    <text evidence="5">The sequence shown here is derived from an EMBL/GenBank/DDBJ whole genome shotgun (WGS) entry which is preliminary data.</text>
</comment>
<dbReference type="PANTHER" id="PTHR30146">
    <property type="entry name" value="LACI-RELATED TRANSCRIPTIONAL REPRESSOR"/>
    <property type="match status" value="1"/>
</dbReference>
<evidence type="ECO:0000313" key="6">
    <source>
        <dbReference type="Proteomes" id="UP001595685"/>
    </source>
</evidence>
<dbReference type="Proteomes" id="UP001595685">
    <property type="component" value="Unassembled WGS sequence"/>
</dbReference>
<proteinExistence type="predicted"/>
<gene>
    <name evidence="5" type="ORF">ACFOLH_04165</name>
</gene>
<dbReference type="SUPFAM" id="SSF47413">
    <property type="entry name" value="lambda repressor-like DNA-binding domains"/>
    <property type="match status" value="1"/>
</dbReference>
<keyword evidence="3" id="KW-0804">Transcription</keyword>
<sequence>MPTSLKDVAARAGVSARTVSNVVNGSGVVAPATRERVQQAVDELGYRPNAAARNLRTGRTGLVGLVVPEIDSPYFSEMAALLAVAVEGRSWTLLTDATGGDAERERRLLGGARRQLVDGLILSPWALTPDDIARHAGAVPLVLIGEHVPDGVVDHVAVDNVAAARAATAHLLALGRRRVAVVGVGANGAGATARLRLQGYHEALAAAGLPRDPALEAGTGALHRADGAAALRRLLDLPEPPDAVFCFTDQLALGALRVALERGLDVPGDLAVVGFDDIEDGRYATPSLTTVSPDKAATARLAVECLADRIAERAAVRAQGGTAPGEAPGGGGTAPARTVVVAHRLEVRESTVGRAVAPG</sequence>
<dbReference type="Gene3D" id="1.10.260.40">
    <property type="entry name" value="lambda repressor-like DNA-binding domains"/>
    <property type="match status" value="1"/>
</dbReference>
<protein>
    <submittedName>
        <fullName evidence="5">LacI family DNA-binding transcriptional regulator</fullName>
    </submittedName>
</protein>
<dbReference type="CDD" id="cd06267">
    <property type="entry name" value="PBP1_LacI_sugar_binding-like"/>
    <property type="match status" value="1"/>
</dbReference>
<dbReference type="SMART" id="SM00354">
    <property type="entry name" value="HTH_LACI"/>
    <property type="match status" value="1"/>
</dbReference>
<evidence type="ECO:0000259" key="4">
    <source>
        <dbReference type="PROSITE" id="PS50932"/>
    </source>
</evidence>
<feature type="domain" description="HTH lacI-type" evidence="4">
    <location>
        <begin position="3"/>
        <end position="57"/>
    </location>
</feature>
<keyword evidence="6" id="KW-1185">Reference proteome</keyword>
<dbReference type="Gene3D" id="3.40.50.2300">
    <property type="match status" value="2"/>
</dbReference>
<evidence type="ECO:0000313" key="5">
    <source>
        <dbReference type="EMBL" id="MFC3687529.1"/>
    </source>
</evidence>
<reference evidence="6" key="1">
    <citation type="journal article" date="2019" name="Int. J. Syst. Evol. Microbiol.">
        <title>The Global Catalogue of Microorganisms (GCM) 10K type strain sequencing project: providing services to taxonomists for standard genome sequencing and annotation.</title>
        <authorList>
            <consortium name="The Broad Institute Genomics Platform"/>
            <consortium name="The Broad Institute Genome Sequencing Center for Infectious Disease"/>
            <person name="Wu L."/>
            <person name="Ma J."/>
        </authorList>
    </citation>
    <scope>NUCLEOTIDE SEQUENCE [LARGE SCALE GENOMIC DNA]</scope>
    <source>
        <strain evidence="6">NCAIM B.02333</strain>
    </source>
</reference>
<dbReference type="PROSITE" id="PS50932">
    <property type="entry name" value="HTH_LACI_2"/>
    <property type="match status" value="1"/>
</dbReference>
<dbReference type="Pfam" id="PF13377">
    <property type="entry name" value="Peripla_BP_3"/>
    <property type="match status" value="1"/>
</dbReference>
<accession>A0ABV7WDS4</accession>
<dbReference type="InterPro" id="IPR010982">
    <property type="entry name" value="Lambda_DNA-bd_dom_sf"/>
</dbReference>
<dbReference type="InterPro" id="IPR046335">
    <property type="entry name" value="LacI/GalR-like_sensor"/>
</dbReference>
<dbReference type="RefSeq" id="WP_340292568.1">
    <property type="nucleotide sequence ID" value="NZ_JBBEOI010000076.1"/>
</dbReference>
<dbReference type="SUPFAM" id="SSF53822">
    <property type="entry name" value="Periplasmic binding protein-like I"/>
    <property type="match status" value="1"/>
</dbReference>
<organism evidence="5 6">
    <name type="scientific">Aquipuribacter hungaricus</name>
    <dbReference type="NCBI Taxonomy" id="545624"/>
    <lineage>
        <taxon>Bacteria</taxon>
        <taxon>Bacillati</taxon>
        <taxon>Actinomycetota</taxon>
        <taxon>Actinomycetes</taxon>
        <taxon>Micrococcales</taxon>
        <taxon>Intrasporangiaceae</taxon>
        <taxon>Aquipuribacter</taxon>
    </lineage>
</organism>
<evidence type="ECO:0000256" key="2">
    <source>
        <dbReference type="ARBA" id="ARBA00023125"/>
    </source>
</evidence>
<dbReference type="Pfam" id="PF00356">
    <property type="entry name" value="LacI"/>
    <property type="match status" value="1"/>
</dbReference>
<evidence type="ECO:0000256" key="1">
    <source>
        <dbReference type="ARBA" id="ARBA00023015"/>
    </source>
</evidence>
<dbReference type="EMBL" id="JBHRWW010000002">
    <property type="protein sequence ID" value="MFC3687529.1"/>
    <property type="molecule type" value="Genomic_DNA"/>
</dbReference>
<dbReference type="InterPro" id="IPR000843">
    <property type="entry name" value="HTH_LacI"/>
</dbReference>
<keyword evidence="2 5" id="KW-0238">DNA-binding</keyword>
<dbReference type="PANTHER" id="PTHR30146:SF153">
    <property type="entry name" value="LACTOSE OPERON REPRESSOR"/>
    <property type="match status" value="1"/>
</dbReference>
<evidence type="ECO:0000256" key="3">
    <source>
        <dbReference type="ARBA" id="ARBA00023163"/>
    </source>
</evidence>
<dbReference type="PROSITE" id="PS00356">
    <property type="entry name" value="HTH_LACI_1"/>
    <property type="match status" value="1"/>
</dbReference>
<keyword evidence="1" id="KW-0805">Transcription regulation</keyword>
<dbReference type="CDD" id="cd01392">
    <property type="entry name" value="HTH_LacI"/>
    <property type="match status" value="1"/>
</dbReference>
<dbReference type="InterPro" id="IPR028082">
    <property type="entry name" value="Peripla_BP_I"/>
</dbReference>
<name>A0ABV7WDS4_9MICO</name>